<evidence type="ECO:0000259" key="1">
    <source>
        <dbReference type="Pfam" id="PF03372"/>
    </source>
</evidence>
<keyword evidence="2" id="KW-1185">Reference proteome</keyword>
<dbReference type="InterPro" id="IPR005135">
    <property type="entry name" value="Endo/exonuclease/phosphatase"/>
</dbReference>
<reference evidence="3" key="1">
    <citation type="submission" date="2022-11" db="UniProtKB">
        <authorList>
            <consortium name="WormBaseParasite"/>
        </authorList>
    </citation>
    <scope>IDENTIFICATION</scope>
</reference>
<dbReference type="InterPro" id="IPR036691">
    <property type="entry name" value="Endo/exonu/phosph_ase_sf"/>
</dbReference>
<name>A0A915CX40_9BILA</name>
<protein>
    <submittedName>
        <fullName evidence="3">Endonuclease/exonuclease/phosphatase domain-containing protein</fullName>
    </submittedName>
</protein>
<dbReference type="Gene3D" id="3.60.10.10">
    <property type="entry name" value="Endonuclease/exonuclease/phosphatase"/>
    <property type="match status" value="2"/>
</dbReference>
<dbReference type="PANTHER" id="PTHR41349:SF1">
    <property type="entry name" value="PROTEIN CBG08683"/>
    <property type="match status" value="1"/>
</dbReference>
<dbReference type="Pfam" id="PF03372">
    <property type="entry name" value="Exo_endo_phos"/>
    <property type="match status" value="1"/>
</dbReference>
<dbReference type="Proteomes" id="UP000887574">
    <property type="component" value="Unplaced"/>
</dbReference>
<feature type="domain" description="Endonuclease/exonuclease/phosphatase" evidence="1">
    <location>
        <begin position="51"/>
        <end position="298"/>
    </location>
</feature>
<organism evidence="2 3">
    <name type="scientific">Ditylenchus dipsaci</name>
    <dbReference type="NCBI Taxonomy" id="166011"/>
    <lineage>
        <taxon>Eukaryota</taxon>
        <taxon>Metazoa</taxon>
        <taxon>Ecdysozoa</taxon>
        <taxon>Nematoda</taxon>
        <taxon>Chromadorea</taxon>
        <taxon>Rhabditida</taxon>
        <taxon>Tylenchina</taxon>
        <taxon>Tylenchomorpha</taxon>
        <taxon>Sphaerularioidea</taxon>
        <taxon>Anguinidae</taxon>
        <taxon>Anguininae</taxon>
        <taxon>Ditylenchus</taxon>
    </lineage>
</organism>
<proteinExistence type="predicted"/>
<dbReference type="PANTHER" id="PTHR41349">
    <property type="match status" value="1"/>
</dbReference>
<dbReference type="AlphaFoldDB" id="A0A915CX40"/>
<evidence type="ECO:0000313" key="2">
    <source>
        <dbReference type="Proteomes" id="UP000887574"/>
    </source>
</evidence>
<dbReference type="WBParaSite" id="jg13594.1">
    <property type="protein sequence ID" value="jg13594.1"/>
    <property type="gene ID" value="jg13594"/>
</dbReference>
<evidence type="ECO:0000313" key="3">
    <source>
        <dbReference type="WBParaSite" id="jg13594.1"/>
    </source>
</evidence>
<dbReference type="SUPFAM" id="SSF56219">
    <property type="entry name" value="DNase I-like"/>
    <property type="match status" value="1"/>
</dbReference>
<sequence length="323" mass="36186">MRNAARLYWSAFIGLFNGVCTGRLPVITNEFLTGYDSNSKETTKTAPLRVVTFNIWLSGAKVSNGLVKIAKQISELNPDIIALQEVESDSMISNLSNGWANHGLELGILAEIILILAYSLDTRFCKTNWWNYTSYGPYAAQNKMVTKAEQIYKGEKTADGKAFSLDAEKKGHPLFVAGDFNCPSHQDWTEETKHLHGDWVFEWPVTKLLTGIGMVDSFRQLHPNVSEVPGYTWSTVQKSSGSEWDYSIPEPQDRLDFIFYKGSQNNIKPVKSFTYSGNAADPLKAIPNQYENNYPSDHFIVLTDFEFVVNKGLNLTGMNVVVG</sequence>
<accession>A0A915CX40</accession>
<dbReference type="GO" id="GO:0003824">
    <property type="term" value="F:catalytic activity"/>
    <property type="evidence" value="ECO:0007669"/>
    <property type="project" value="InterPro"/>
</dbReference>